<dbReference type="PANTHER" id="PTHR12321">
    <property type="entry name" value="CPG BINDING PROTEIN"/>
    <property type="match status" value="1"/>
</dbReference>
<evidence type="ECO:0000259" key="2">
    <source>
        <dbReference type="Pfam" id="PF12165"/>
    </source>
</evidence>
<feature type="domain" description="Alfin N-terminal" evidence="2">
    <location>
        <begin position="7"/>
        <end position="132"/>
    </location>
</feature>
<organism evidence="3">
    <name type="scientific">Chloropicon laureae</name>
    <dbReference type="NCBI Taxonomy" id="464258"/>
    <lineage>
        <taxon>Eukaryota</taxon>
        <taxon>Viridiplantae</taxon>
        <taxon>Chlorophyta</taxon>
        <taxon>Chloropicophyceae</taxon>
        <taxon>Chloropicales</taxon>
        <taxon>Chloropicaceae</taxon>
        <taxon>Chloropicon</taxon>
    </lineage>
</organism>
<sequence>MKEHPRSVDEIADDYRSRREALLRALTEDVDKFYNLCDPDRENLCLYGESDGMWKVDLPEEEVPPELPEPVLGINFARDGMQRKDWIALIAVHSDAWLMAVAYYYGAKLDKDGRLKLFKQINAVPTVYETVTGKAKATGKAANGNKKRKVSGGDGPVNEPKAQASAKPLGIGRLLTEDDIGQDLKGRQAELFWPDDNLWYLIEIQSVNAKVKQARIMYTDGSTEELDLDEIIRDGHMSLITQ</sequence>
<dbReference type="PANTHER" id="PTHR12321:SF98">
    <property type="entry name" value="PHD FINGER PROTEIN ALFIN-LIKE 5"/>
    <property type="match status" value="1"/>
</dbReference>
<dbReference type="InterPro" id="IPR045104">
    <property type="entry name" value="Alfin"/>
</dbReference>
<feature type="region of interest" description="Disordered" evidence="1">
    <location>
        <begin position="138"/>
        <end position="163"/>
    </location>
</feature>
<name>A0A7S2Z3T3_9CHLO</name>
<dbReference type="GO" id="GO:0042393">
    <property type="term" value="F:histone binding"/>
    <property type="evidence" value="ECO:0007669"/>
    <property type="project" value="InterPro"/>
</dbReference>
<reference evidence="3" key="1">
    <citation type="submission" date="2021-01" db="EMBL/GenBank/DDBJ databases">
        <authorList>
            <person name="Corre E."/>
            <person name="Pelletier E."/>
            <person name="Niang G."/>
            <person name="Scheremetjew M."/>
            <person name="Finn R."/>
            <person name="Kale V."/>
            <person name="Holt S."/>
            <person name="Cochrane G."/>
            <person name="Meng A."/>
            <person name="Brown T."/>
            <person name="Cohen L."/>
        </authorList>
    </citation>
    <scope>NUCLEOTIDE SEQUENCE</scope>
    <source>
        <strain evidence="3">RCC856</strain>
    </source>
</reference>
<dbReference type="GO" id="GO:0005634">
    <property type="term" value="C:nucleus"/>
    <property type="evidence" value="ECO:0007669"/>
    <property type="project" value="TreeGrafter"/>
</dbReference>
<evidence type="ECO:0000256" key="1">
    <source>
        <dbReference type="SAM" id="MobiDB-lite"/>
    </source>
</evidence>
<dbReference type="GO" id="GO:0000976">
    <property type="term" value="F:transcription cis-regulatory region binding"/>
    <property type="evidence" value="ECO:0007669"/>
    <property type="project" value="TreeGrafter"/>
</dbReference>
<dbReference type="Gene3D" id="2.30.30.140">
    <property type="match status" value="1"/>
</dbReference>
<dbReference type="InterPro" id="IPR021998">
    <property type="entry name" value="Alfin_N"/>
</dbReference>
<dbReference type="AlphaFoldDB" id="A0A7S2Z3T3"/>
<dbReference type="EMBL" id="HBHU01008030">
    <property type="protein sequence ID" value="CAE0021023.1"/>
    <property type="molecule type" value="Transcribed_RNA"/>
</dbReference>
<proteinExistence type="predicted"/>
<dbReference type="GO" id="GO:0006355">
    <property type="term" value="P:regulation of DNA-templated transcription"/>
    <property type="evidence" value="ECO:0007669"/>
    <property type="project" value="InterPro"/>
</dbReference>
<gene>
    <name evidence="3" type="ORF">CLAU1311_LOCUS5205</name>
</gene>
<accession>A0A7S2Z3T3</accession>
<protein>
    <recommendedName>
        <fullName evidence="2">Alfin N-terminal domain-containing protein</fullName>
    </recommendedName>
</protein>
<dbReference type="GO" id="GO:0003712">
    <property type="term" value="F:transcription coregulator activity"/>
    <property type="evidence" value="ECO:0007669"/>
    <property type="project" value="TreeGrafter"/>
</dbReference>
<dbReference type="Pfam" id="PF12165">
    <property type="entry name" value="Alfin"/>
    <property type="match status" value="1"/>
</dbReference>
<evidence type="ECO:0000313" key="3">
    <source>
        <dbReference type="EMBL" id="CAE0021023.1"/>
    </source>
</evidence>